<dbReference type="GO" id="GO:0006950">
    <property type="term" value="P:response to stress"/>
    <property type="evidence" value="ECO:0007669"/>
    <property type="project" value="TreeGrafter"/>
</dbReference>
<proteinExistence type="predicted"/>
<dbReference type="OrthoDB" id="961069at2"/>
<dbReference type="AlphaFoldDB" id="A0A368N0C6"/>
<dbReference type="SUPFAM" id="SSF46785">
    <property type="entry name" value="Winged helix' DNA-binding domain"/>
    <property type="match status" value="1"/>
</dbReference>
<name>A0A368N0C6_9FLAO</name>
<accession>A0A368N0C6</accession>
<dbReference type="Pfam" id="PF12802">
    <property type="entry name" value="MarR_2"/>
    <property type="match status" value="1"/>
</dbReference>
<dbReference type="InterPro" id="IPR036390">
    <property type="entry name" value="WH_DNA-bd_sf"/>
</dbReference>
<dbReference type="InterPro" id="IPR036388">
    <property type="entry name" value="WH-like_DNA-bd_sf"/>
</dbReference>
<dbReference type="GO" id="GO:0003700">
    <property type="term" value="F:DNA-binding transcription factor activity"/>
    <property type="evidence" value="ECO:0007669"/>
    <property type="project" value="InterPro"/>
</dbReference>
<feature type="domain" description="HTH marR-type" evidence="1">
    <location>
        <begin position="59"/>
        <end position="192"/>
    </location>
</feature>
<sequence>MSYELLKSVIDLVQKFEEENAQSLKYQNDVKGFQEWITDRETNKPEPQWEGKELGRSAESVINTLIVHMNRYAKSYSKSVIHDSEFSTQEDFIYLINLKAFGAMSKMELIKKNIHEKPAGMQIINRLIANGWVTQTTSEKDKRSKVISMTTAGEKILQEHMDKIRKATKIVTGNLKDTEKMELIRLLTALNDFHLPLYQKNIPPELLLEEAIKTSEKKEEKE</sequence>
<gene>
    <name evidence="2" type="ORF">DQ356_06215</name>
</gene>
<protein>
    <submittedName>
        <fullName evidence="2">MarR family transcriptional regulator</fullName>
    </submittedName>
</protein>
<organism evidence="2 3">
    <name type="scientific">Chryseobacterium lacus</name>
    <dbReference type="NCBI Taxonomy" id="2058346"/>
    <lineage>
        <taxon>Bacteria</taxon>
        <taxon>Pseudomonadati</taxon>
        <taxon>Bacteroidota</taxon>
        <taxon>Flavobacteriia</taxon>
        <taxon>Flavobacteriales</taxon>
        <taxon>Weeksellaceae</taxon>
        <taxon>Chryseobacterium group</taxon>
        <taxon>Chryseobacterium</taxon>
    </lineage>
</organism>
<dbReference type="PANTHER" id="PTHR33164">
    <property type="entry name" value="TRANSCRIPTIONAL REGULATOR, MARR FAMILY"/>
    <property type="match status" value="1"/>
</dbReference>
<evidence type="ECO:0000313" key="2">
    <source>
        <dbReference type="EMBL" id="RCU43025.1"/>
    </source>
</evidence>
<dbReference type="PROSITE" id="PS50995">
    <property type="entry name" value="HTH_MARR_2"/>
    <property type="match status" value="1"/>
</dbReference>
<reference evidence="2 3" key="1">
    <citation type="submission" date="2018-07" db="EMBL/GenBank/DDBJ databases">
        <title>Chryseobacterium lacus sp. nov., isolated from lake water.</title>
        <authorList>
            <person name="Li C.-M."/>
        </authorList>
    </citation>
    <scope>NUCLEOTIDE SEQUENCE [LARGE SCALE GENOMIC DNA]</scope>
    <source>
        <strain evidence="2 3">YLOS41</strain>
    </source>
</reference>
<evidence type="ECO:0000259" key="1">
    <source>
        <dbReference type="PROSITE" id="PS50995"/>
    </source>
</evidence>
<dbReference type="RefSeq" id="WP_114303612.1">
    <property type="nucleotide sequence ID" value="NZ_QPIE01000004.1"/>
</dbReference>
<dbReference type="Proteomes" id="UP000252172">
    <property type="component" value="Unassembled WGS sequence"/>
</dbReference>
<dbReference type="InterPro" id="IPR000835">
    <property type="entry name" value="HTH_MarR-typ"/>
</dbReference>
<dbReference type="EMBL" id="QPIE01000004">
    <property type="protein sequence ID" value="RCU43025.1"/>
    <property type="molecule type" value="Genomic_DNA"/>
</dbReference>
<evidence type="ECO:0000313" key="3">
    <source>
        <dbReference type="Proteomes" id="UP000252172"/>
    </source>
</evidence>
<comment type="caution">
    <text evidence="2">The sequence shown here is derived from an EMBL/GenBank/DDBJ whole genome shotgun (WGS) entry which is preliminary data.</text>
</comment>
<dbReference type="PANTHER" id="PTHR33164:SF57">
    <property type="entry name" value="MARR-FAMILY TRANSCRIPTIONAL REGULATOR"/>
    <property type="match status" value="1"/>
</dbReference>
<dbReference type="InterPro" id="IPR039422">
    <property type="entry name" value="MarR/SlyA-like"/>
</dbReference>
<keyword evidence="3" id="KW-1185">Reference proteome</keyword>
<dbReference type="Gene3D" id="1.10.10.10">
    <property type="entry name" value="Winged helix-like DNA-binding domain superfamily/Winged helix DNA-binding domain"/>
    <property type="match status" value="1"/>
</dbReference>
<dbReference type="SMART" id="SM00347">
    <property type="entry name" value="HTH_MARR"/>
    <property type="match status" value="1"/>
</dbReference>